<name>A0A9P6IHK2_9FUNG</name>
<protein>
    <submittedName>
        <fullName evidence="1">Glutathione synthetase ATP-binding domain-like protein</fullName>
    </submittedName>
</protein>
<dbReference type="Proteomes" id="UP000749646">
    <property type="component" value="Unassembled WGS sequence"/>
</dbReference>
<dbReference type="InterPro" id="IPR013815">
    <property type="entry name" value="ATP_grasp_subdomain_1"/>
</dbReference>
<evidence type="ECO:0000313" key="2">
    <source>
        <dbReference type="Proteomes" id="UP000749646"/>
    </source>
</evidence>
<dbReference type="OrthoDB" id="3261737at2759"/>
<comment type="caution">
    <text evidence="1">The sequence shown here is derived from an EMBL/GenBank/DDBJ whole genome shotgun (WGS) entry which is preliminary data.</text>
</comment>
<dbReference type="EMBL" id="JAAAHW010011382">
    <property type="protein sequence ID" value="KAF9919930.1"/>
    <property type="molecule type" value="Genomic_DNA"/>
</dbReference>
<proteinExistence type="predicted"/>
<feature type="non-terminal residue" evidence="1">
    <location>
        <position position="122"/>
    </location>
</feature>
<dbReference type="GO" id="GO:0005524">
    <property type="term" value="F:ATP binding"/>
    <property type="evidence" value="ECO:0007669"/>
    <property type="project" value="UniProtKB-KW"/>
</dbReference>
<dbReference type="Gene3D" id="3.30.1490.20">
    <property type="entry name" value="ATP-grasp fold, A domain"/>
    <property type="match status" value="1"/>
</dbReference>
<keyword evidence="1" id="KW-0067">ATP-binding</keyword>
<evidence type="ECO:0000313" key="1">
    <source>
        <dbReference type="EMBL" id="KAF9919930.1"/>
    </source>
</evidence>
<accession>A0A9P6IHK2</accession>
<keyword evidence="2" id="KW-1185">Reference proteome</keyword>
<organism evidence="1 2">
    <name type="scientific">Modicella reniformis</name>
    <dbReference type="NCBI Taxonomy" id="1440133"/>
    <lineage>
        <taxon>Eukaryota</taxon>
        <taxon>Fungi</taxon>
        <taxon>Fungi incertae sedis</taxon>
        <taxon>Mucoromycota</taxon>
        <taxon>Mortierellomycotina</taxon>
        <taxon>Mortierellomycetes</taxon>
        <taxon>Mortierellales</taxon>
        <taxon>Mortierellaceae</taxon>
        <taxon>Modicella</taxon>
    </lineage>
</organism>
<dbReference type="AlphaFoldDB" id="A0A9P6IHK2"/>
<gene>
    <name evidence="1" type="primary">ACL2</name>
    <name evidence="1" type="ORF">BGZ65_011682</name>
</gene>
<sequence length="122" mass="13766">MSAKAIREYDGKLLLAHWLLRTPIPAISISATESKFVQPATRLAHINIDTTFLSTDKTVFAQHVQSLLDILEQIHPWVLTTKLVAKPDQLIKRRGKSGLLLLDADWSQVRTWIIERAGEEVA</sequence>
<reference evidence="1" key="1">
    <citation type="journal article" date="2020" name="Fungal Divers.">
        <title>Resolving the Mortierellaceae phylogeny through synthesis of multi-gene phylogenetics and phylogenomics.</title>
        <authorList>
            <person name="Vandepol N."/>
            <person name="Liber J."/>
            <person name="Desiro A."/>
            <person name="Na H."/>
            <person name="Kennedy M."/>
            <person name="Barry K."/>
            <person name="Grigoriev I.V."/>
            <person name="Miller A.N."/>
            <person name="O'Donnell K."/>
            <person name="Stajich J.E."/>
            <person name="Bonito G."/>
        </authorList>
    </citation>
    <scope>NUCLEOTIDE SEQUENCE</scope>
    <source>
        <strain evidence="1">MES-2147</strain>
    </source>
</reference>
<keyword evidence="1" id="KW-0547">Nucleotide-binding</keyword>